<protein>
    <submittedName>
        <fullName evidence="1">Uncharacterized protein</fullName>
    </submittedName>
</protein>
<proteinExistence type="predicted"/>
<name>A0A382VH68_9ZZZZ</name>
<sequence length="109" mass="12977">MKLQEAVKYINKKAFVGKVAYKLISDWKKIWKPGKKVGLDVERIVTYTQELNPELIKGDLESWGRRQYKDLVKLAIREAYYFSFKDKQQGEDFKNYLQKIIKKEGIKFP</sequence>
<gene>
    <name evidence="1" type="ORF">METZ01_LOCUS398688</name>
</gene>
<organism evidence="1">
    <name type="scientific">marine metagenome</name>
    <dbReference type="NCBI Taxonomy" id="408172"/>
    <lineage>
        <taxon>unclassified sequences</taxon>
        <taxon>metagenomes</taxon>
        <taxon>ecological metagenomes</taxon>
    </lineage>
</organism>
<reference evidence="1" key="1">
    <citation type="submission" date="2018-05" db="EMBL/GenBank/DDBJ databases">
        <authorList>
            <person name="Lanie J.A."/>
            <person name="Ng W.-L."/>
            <person name="Kazmierczak K.M."/>
            <person name="Andrzejewski T.M."/>
            <person name="Davidsen T.M."/>
            <person name="Wayne K.J."/>
            <person name="Tettelin H."/>
            <person name="Glass J.I."/>
            <person name="Rusch D."/>
            <person name="Podicherti R."/>
            <person name="Tsui H.-C.T."/>
            <person name="Winkler M.E."/>
        </authorList>
    </citation>
    <scope>NUCLEOTIDE SEQUENCE</scope>
</reference>
<dbReference type="EMBL" id="UINC01151939">
    <property type="protein sequence ID" value="SVD45834.1"/>
    <property type="molecule type" value="Genomic_DNA"/>
</dbReference>
<accession>A0A382VH68</accession>
<dbReference type="AlphaFoldDB" id="A0A382VH68"/>
<evidence type="ECO:0000313" key="1">
    <source>
        <dbReference type="EMBL" id="SVD45834.1"/>
    </source>
</evidence>